<feature type="domain" description="Carboxymuconolactone decarboxylase-like" evidence="1">
    <location>
        <begin position="42"/>
        <end position="102"/>
    </location>
</feature>
<dbReference type="SUPFAM" id="SSF69118">
    <property type="entry name" value="AhpD-like"/>
    <property type="match status" value="1"/>
</dbReference>
<dbReference type="Gene3D" id="1.20.1290.10">
    <property type="entry name" value="AhpD-like"/>
    <property type="match status" value="1"/>
</dbReference>
<evidence type="ECO:0000313" key="2">
    <source>
        <dbReference type="EMBL" id="SVD85437.1"/>
    </source>
</evidence>
<proteinExistence type="predicted"/>
<dbReference type="EMBL" id="UINC01177670">
    <property type="protein sequence ID" value="SVD85437.1"/>
    <property type="molecule type" value="Genomic_DNA"/>
</dbReference>
<dbReference type="Pfam" id="PF02627">
    <property type="entry name" value="CMD"/>
    <property type="match status" value="1"/>
</dbReference>
<gene>
    <name evidence="2" type="ORF">METZ01_LOCUS438291</name>
</gene>
<protein>
    <recommendedName>
        <fullName evidence="1">Carboxymuconolactone decarboxylase-like domain-containing protein</fullName>
    </recommendedName>
</protein>
<sequence>MTRIPAVNRNNIDHHLVDIFDLLDPEFEGIGTGPMSVLKHSPEMARRATPLFEYVRNESSVPIKMRELAMLVTARAMDCPYIWNRHVSIARNTGVDNAYIDEFGGRVK</sequence>
<dbReference type="InterPro" id="IPR029032">
    <property type="entry name" value="AhpD-like"/>
</dbReference>
<dbReference type="PANTHER" id="PTHR34846">
    <property type="entry name" value="4-CARBOXYMUCONOLACTONE DECARBOXYLASE FAMILY PROTEIN (AFU_ORTHOLOGUE AFUA_6G11590)"/>
    <property type="match status" value="1"/>
</dbReference>
<dbReference type="PANTHER" id="PTHR34846:SF11">
    <property type="entry name" value="4-CARBOXYMUCONOLACTONE DECARBOXYLASE FAMILY PROTEIN (AFU_ORTHOLOGUE AFUA_6G11590)"/>
    <property type="match status" value="1"/>
</dbReference>
<dbReference type="InterPro" id="IPR003779">
    <property type="entry name" value="CMD-like"/>
</dbReference>
<dbReference type="GO" id="GO:0051920">
    <property type="term" value="F:peroxiredoxin activity"/>
    <property type="evidence" value="ECO:0007669"/>
    <property type="project" value="InterPro"/>
</dbReference>
<reference evidence="2" key="1">
    <citation type="submission" date="2018-05" db="EMBL/GenBank/DDBJ databases">
        <authorList>
            <person name="Lanie J.A."/>
            <person name="Ng W.-L."/>
            <person name="Kazmierczak K.M."/>
            <person name="Andrzejewski T.M."/>
            <person name="Davidsen T.M."/>
            <person name="Wayne K.J."/>
            <person name="Tettelin H."/>
            <person name="Glass J.I."/>
            <person name="Rusch D."/>
            <person name="Podicherti R."/>
            <person name="Tsui H.-C.T."/>
            <person name="Winkler M.E."/>
        </authorList>
    </citation>
    <scope>NUCLEOTIDE SEQUENCE</scope>
</reference>
<dbReference type="AlphaFoldDB" id="A0A382YQ66"/>
<organism evidence="2">
    <name type="scientific">marine metagenome</name>
    <dbReference type="NCBI Taxonomy" id="408172"/>
    <lineage>
        <taxon>unclassified sequences</taxon>
        <taxon>metagenomes</taxon>
        <taxon>ecological metagenomes</taxon>
    </lineage>
</organism>
<accession>A0A382YQ66</accession>
<name>A0A382YQ66_9ZZZZ</name>
<feature type="non-terminal residue" evidence="2">
    <location>
        <position position="108"/>
    </location>
</feature>
<evidence type="ECO:0000259" key="1">
    <source>
        <dbReference type="Pfam" id="PF02627"/>
    </source>
</evidence>